<dbReference type="NCBIfam" id="TIGR02966">
    <property type="entry name" value="phoR_proteo"/>
    <property type="match status" value="1"/>
</dbReference>
<protein>
    <recommendedName>
        <fullName evidence="3">histidine kinase</fullName>
        <ecNumber evidence="3">2.7.13.3</ecNumber>
    </recommendedName>
</protein>
<dbReference type="GO" id="GO:0000155">
    <property type="term" value="F:phosphorelay sensor kinase activity"/>
    <property type="evidence" value="ECO:0007669"/>
    <property type="project" value="InterPro"/>
</dbReference>
<dbReference type="SUPFAM" id="SSF47384">
    <property type="entry name" value="Homodimeric domain of signal transducing histidine kinase"/>
    <property type="match status" value="1"/>
</dbReference>
<evidence type="ECO:0000256" key="6">
    <source>
        <dbReference type="ARBA" id="ARBA00022553"/>
    </source>
</evidence>
<dbReference type="GO" id="GO:0016036">
    <property type="term" value="P:cellular response to phosphate starvation"/>
    <property type="evidence" value="ECO:0007669"/>
    <property type="project" value="TreeGrafter"/>
</dbReference>
<dbReference type="Gene3D" id="3.30.565.10">
    <property type="entry name" value="Histidine kinase-like ATPase, C-terminal domain"/>
    <property type="match status" value="1"/>
</dbReference>
<keyword evidence="12 15" id="KW-1133">Transmembrane helix</keyword>
<organism evidence="17 18">
    <name type="scientific">Alcaligenes aquatilis</name>
    <dbReference type="NCBI Taxonomy" id="323284"/>
    <lineage>
        <taxon>Bacteria</taxon>
        <taxon>Pseudomonadati</taxon>
        <taxon>Pseudomonadota</taxon>
        <taxon>Betaproteobacteria</taxon>
        <taxon>Burkholderiales</taxon>
        <taxon>Alcaligenaceae</taxon>
        <taxon>Alcaligenes</taxon>
    </lineage>
</organism>
<keyword evidence="13" id="KW-0902">Two-component regulatory system</keyword>
<evidence type="ECO:0000256" key="12">
    <source>
        <dbReference type="ARBA" id="ARBA00022989"/>
    </source>
</evidence>
<dbReference type="InterPro" id="IPR014310">
    <property type="entry name" value="Sig_transdc_His_kinase_PhoR"/>
</dbReference>
<dbReference type="FunFam" id="1.10.287.130:FF:000001">
    <property type="entry name" value="Two-component sensor histidine kinase"/>
    <property type="match status" value="1"/>
</dbReference>
<dbReference type="Pfam" id="PF00512">
    <property type="entry name" value="HisKA"/>
    <property type="match status" value="1"/>
</dbReference>
<reference evidence="17 18" key="1">
    <citation type="submission" date="2018-09" db="EMBL/GenBank/DDBJ databases">
        <title>Complete genome sequence of the hydrocarbonoclastic bacterium Alcaligenes aquatilis QD168, isolated from a crude-oil polluted marine sediment of Central Chile.</title>
        <authorList>
            <person name="Duran R.E."/>
            <person name="Barra B."/>
            <person name="Salva-Serra F."/>
            <person name="Mendez V."/>
            <person name="Moore E.R.B."/>
            <person name="Seeger M."/>
        </authorList>
    </citation>
    <scope>NUCLEOTIDE SEQUENCE [LARGE SCALE GENOMIC DNA]</scope>
    <source>
        <strain evidence="17 18">QD168</strain>
    </source>
</reference>
<dbReference type="InterPro" id="IPR003594">
    <property type="entry name" value="HATPase_dom"/>
</dbReference>
<dbReference type="InterPro" id="IPR004358">
    <property type="entry name" value="Sig_transdc_His_kin-like_C"/>
</dbReference>
<keyword evidence="10 17" id="KW-0418">Kinase</keyword>
<keyword evidence="9" id="KW-0547">Nucleotide-binding</keyword>
<dbReference type="FunFam" id="3.30.565.10:FF:000006">
    <property type="entry name" value="Sensor histidine kinase WalK"/>
    <property type="match status" value="1"/>
</dbReference>
<dbReference type="PRINTS" id="PR00344">
    <property type="entry name" value="BCTRLSENSOR"/>
</dbReference>
<dbReference type="InterPro" id="IPR021766">
    <property type="entry name" value="PhoR_N"/>
</dbReference>
<keyword evidence="14 15" id="KW-0472">Membrane</keyword>
<evidence type="ECO:0000313" key="18">
    <source>
        <dbReference type="Proteomes" id="UP000268070"/>
    </source>
</evidence>
<dbReference type="SMART" id="SM00388">
    <property type="entry name" value="HisKA"/>
    <property type="match status" value="1"/>
</dbReference>
<evidence type="ECO:0000256" key="14">
    <source>
        <dbReference type="ARBA" id="ARBA00023136"/>
    </source>
</evidence>
<dbReference type="OrthoDB" id="9813151at2"/>
<keyword evidence="5" id="KW-1003">Cell membrane</keyword>
<keyword evidence="7" id="KW-0808">Transferase</keyword>
<dbReference type="SMART" id="SM00387">
    <property type="entry name" value="HATPase_c"/>
    <property type="match status" value="1"/>
</dbReference>
<dbReference type="GO" id="GO:0005886">
    <property type="term" value="C:plasma membrane"/>
    <property type="evidence" value="ECO:0007669"/>
    <property type="project" value="UniProtKB-SubCell"/>
</dbReference>
<dbReference type="PANTHER" id="PTHR45453:SF1">
    <property type="entry name" value="PHOSPHATE REGULON SENSOR PROTEIN PHOR"/>
    <property type="match status" value="1"/>
</dbReference>
<dbReference type="AlphaFoldDB" id="A0A3G2HYL4"/>
<dbReference type="InterPro" id="IPR005467">
    <property type="entry name" value="His_kinase_dom"/>
</dbReference>
<dbReference type="GO" id="GO:0005524">
    <property type="term" value="F:ATP binding"/>
    <property type="evidence" value="ECO:0007669"/>
    <property type="project" value="UniProtKB-KW"/>
</dbReference>
<dbReference type="InterPro" id="IPR035965">
    <property type="entry name" value="PAS-like_dom_sf"/>
</dbReference>
<dbReference type="SUPFAM" id="SSF55874">
    <property type="entry name" value="ATPase domain of HSP90 chaperone/DNA topoisomerase II/histidine kinase"/>
    <property type="match status" value="1"/>
</dbReference>
<keyword evidence="8 15" id="KW-0812">Transmembrane</keyword>
<feature type="domain" description="Histidine kinase" evidence="16">
    <location>
        <begin position="208"/>
        <end position="426"/>
    </location>
</feature>
<accession>A0A3G2HYL4</accession>
<dbReference type="InterPro" id="IPR036890">
    <property type="entry name" value="HATPase_C_sf"/>
</dbReference>
<evidence type="ECO:0000259" key="16">
    <source>
        <dbReference type="PROSITE" id="PS50109"/>
    </source>
</evidence>
<dbReference type="Proteomes" id="UP000268070">
    <property type="component" value="Chromosome"/>
</dbReference>
<evidence type="ECO:0000256" key="9">
    <source>
        <dbReference type="ARBA" id="ARBA00022741"/>
    </source>
</evidence>
<keyword evidence="11" id="KW-0067">ATP-binding</keyword>
<dbReference type="SUPFAM" id="SSF55785">
    <property type="entry name" value="PYP-like sensor domain (PAS domain)"/>
    <property type="match status" value="1"/>
</dbReference>
<dbReference type="EMBL" id="CP032153">
    <property type="protein sequence ID" value="AYN22153.1"/>
    <property type="molecule type" value="Genomic_DNA"/>
</dbReference>
<comment type="subcellular location">
    <subcellularLocation>
        <location evidence="2">Cell inner membrane</location>
        <topology evidence="2">Multi-pass membrane protein</topology>
    </subcellularLocation>
</comment>
<dbReference type="Pfam" id="PF02518">
    <property type="entry name" value="HATPase_c"/>
    <property type="match status" value="1"/>
</dbReference>
<comment type="catalytic activity">
    <reaction evidence="1">
        <text>ATP + protein L-histidine = ADP + protein N-phospho-L-histidine.</text>
        <dbReference type="EC" id="2.7.13.3"/>
    </reaction>
</comment>
<evidence type="ECO:0000313" key="17">
    <source>
        <dbReference type="EMBL" id="AYN22153.1"/>
    </source>
</evidence>
<dbReference type="EC" id="2.7.13.3" evidence="3"/>
<dbReference type="PROSITE" id="PS50109">
    <property type="entry name" value="HIS_KIN"/>
    <property type="match status" value="1"/>
</dbReference>
<evidence type="ECO:0000256" key="4">
    <source>
        <dbReference type="ARBA" id="ARBA00022448"/>
    </source>
</evidence>
<keyword evidence="6" id="KW-0597">Phosphoprotein</keyword>
<evidence type="ECO:0000256" key="3">
    <source>
        <dbReference type="ARBA" id="ARBA00012438"/>
    </source>
</evidence>
<keyword evidence="4" id="KW-0813">Transport</keyword>
<evidence type="ECO:0000256" key="10">
    <source>
        <dbReference type="ARBA" id="ARBA00022777"/>
    </source>
</evidence>
<dbReference type="InterPro" id="IPR003661">
    <property type="entry name" value="HisK_dim/P_dom"/>
</dbReference>
<proteinExistence type="predicted"/>
<dbReference type="Pfam" id="PF11808">
    <property type="entry name" value="PhoR"/>
    <property type="match status" value="1"/>
</dbReference>
<evidence type="ECO:0000256" key="1">
    <source>
        <dbReference type="ARBA" id="ARBA00000085"/>
    </source>
</evidence>
<dbReference type="CDD" id="cd00082">
    <property type="entry name" value="HisKA"/>
    <property type="match status" value="1"/>
</dbReference>
<dbReference type="RefSeq" id="WP_121739685.1">
    <property type="nucleotide sequence ID" value="NZ_CP032153.1"/>
</dbReference>
<evidence type="ECO:0000256" key="13">
    <source>
        <dbReference type="ARBA" id="ARBA00023012"/>
    </source>
</evidence>
<dbReference type="PANTHER" id="PTHR45453">
    <property type="entry name" value="PHOSPHATE REGULON SENSOR PROTEIN PHOR"/>
    <property type="match status" value="1"/>
</dbReference>
<sequence>MFSIFTSIVIWALLGSLIGWWLGPFIGLALFCGGLLMLIFINTLQLSRVERWTRNLSDPPPPAIGPWDAILAPIYRQLRRDRQEIQELNRYVDGIMMAAEALPDGAITLNGEMKLQWCNQTACEHIGLNLATDRHHSIFNILREPEFSRYARQPQWDGPLLLHLSKDGRERSLLLQLTPYGLGQFLIVTRDVTQVEMLETTRKDFVANVSHELRTPLTVLLGFLETLQDMPAESLPLEQRQRYEQMMLEQTRHMQSIVSDLLTLSTLESSPTVEGETVQVSQLIESALKQGEAISGGQHRFVTDIDPRIAIQGMETELSSAVSNLITNAVRYTPKDGTITVRWYLNDSGEACYSVQDTGIGIAAQDIPRLTERFYRVDKGRSRSTGGTGLGLAITKHIIVRHNAELQIQSRLGVGSVFMLRFPKSRVRLQDC</sequence>
<dbReference type="GO" id="GO:0004721">
    <property type="term" value="F:phosphoprotein phosphatase activity"/>
    <property type="evidence" value="ECO:0007669"/>
    <property type="project" value="InterPro"/>
</dbReference>
<evidence type="ECO:0000256" key="8">
    <source>
        <dbReference type="ARBA" id="ARBA00022692"/>
    </source>
</evidence>
<evidence type="ECO:0000256" key="11">
    <source>
        <dbReference type="ARBA" id="ARBA00022840"/>
    </source>
</evidence>
<evidence type="ECO:0000256" key="2">
    <source>
        <dbReference type="ARBA" id="ARBA00004429"/>
    </source>
</evidence>
<evidence type="ECO:0000256" key="15">
    <source>
        <dbReference type="SAM" id="Phobius"/>
    </source>
</evidence>
<dbReference type="KEGG" id="aaqu:D3M96_17370"/>
<evidence type="ECO:0000256" key="7">
    <source>
        <dbReference type="ARBA" id="ARBA00022679"/>
    </source>
</evidence>
<dbReference type="InterPro" id="IPR050351">
    <property type="entry name" value="BphY/WalK/GraS-like"/>
</dbReference>
<dbReference type="Gene3D" id="1.10.287.130">
    <property type="match status" value="1"/>
</dbReference>
<feature type="transmembrane region" description="Helical" evidence="15">
    <location>
        <begin position="20"/>
        <end position="41"/>
    </location>
</feature>
<gene>
    <name evidence="17" type="primary">phoR</name>
    <name evidence="17" type="ORF">D3M96_17370</name>
</gene>
<dbReference type="InterPro" id="IPR036097">
    <property type="entry name" value="HisK_dim/P_sf"/>
</dbReference>
<evidence type="ECO:0000256" key="5">
    <source>
        <dbReference type="ARBA" id="ARBA00022475"/>
    </source>
</evidence>
<name>A0A3G2HYL4_9BURK</name>